<dbReference type="EMBL" id="JBHULR010000020">
    <property type="protein sequence ID" value="MFD2549828.1"/>
    <property type="molecule type" value="Genomic_DNA"/>
</dbReference>
<dbReference type="RefSeq" id="WP_380906156.1">
    <property type="nucleotide sequence ID" value="NZ_JBHUEG010000019.1"/>
</dbReference>
<sequence>MSIDLELTEGLGPKGNFFQSINRLDKLDSTIRLLLPNYKLKGEELADATEYVFMVDKLQFLFQNYVTGKLPKLSFLKEVARNNWNIKDTITLSKDPMNVVIRILVGKNANGKEIYIVDGNQDGSFGDDVARPFANWSAISNKIAESSPVKLDFLAGGKVVTKEIPVVLGKDPTVYTIAAQCFWFVCGL</sequence>
<name>A0ABW5KNE9_9SPHI</name>
<evidence type="ECO:0000313" key="1">
    <source>
        <dbReference type="EMBL" id="MFD2549828.1"/>
    </source>
</evidence>
<protein>
    <submittedName>
        <fullName evidence="1">Uncharacterized protein</fullName>
    </submittedName>
</protein>
<reference evidence="2" key="1">
    <citation type="journal article" date="2019" name="Int. J. Syst. Evol. Microbiol.">
        <title>The Global Catalogue of Microorganisms (GCM) 10K type strain sequencing project: providing services to taxonomists for standard genome sequencing and annotation.</title>
        <authorList>
            <consortium name="The Broad Institute Genomics Platform"/>
            <consortium name="The Broad Institute Genome Sequencing Center for Infectious Disease"/>
            <person name="Wu L."/>
            <person name="Ma J."/>
        </authorList>
    </citation>
    <scope>NUCLEOTIDE SEQUENCE [LARGE SCALE GENOMIC DNA]</scope>
    <source>
        <strain evidence="2">KCTC 42662</strain>
    </source>
</reference>
<gene>
    <name evidence="1" type="ORF">ACFSR5_19445</name>
</gene>
<organism evidence="1 2">
    <name type="scientific">Sphingobacterium suaedae</name>
    <dbReference type="NCBI Taxonomy" id="1686402"/>
    <lineage>
        <taxon>Bacteria</taxon>
        <taxon>Pseudomonadati</taxon>
        <taxon>Bacteroidota</taxon>
        <taxon>Sphingobacteriia</taxon>
        <taxon>Sphingobacteriales</taxon>
        <taxon>Sphingobacteriaceae</taxon>
        <taxon>Sphingobacterium</taxon>
    </lineage>
</organism>
<comment type="caution">
    <text evidence="1">The sequence shown here is derived from an EMBL/GenBank/DDBJ whole genome shotgun (WGS) entry which is preliminary data.</text>
</comment>
<accession>A0ABW5KNE9</accession>
<proteinExistence type="predicted"/>
<evidence type="ECO:0000313" key="2">
    <source>
        <dbReference type="Proteomes" id="UP001597545"/>
    </source>
</evidence>
<keyword evidence="2" id="KW-1185">Reference proteome</keyword>
<dbReference type="Proteomes" id="UP001597545">
    <property type="component" value="Unassembled WGS sequence"/>
</dbReference>